<evidence type="ECO:0000256" key="3">
    <source>
        <dbReference type="ARBA" id="ARBA00022527"/>
    </source>
</evidence>
<dbReference type="InterPro" id="IPR000961">
    <property type="entry name" value="AGC-kinase_C"/>
</dbReference>
<comment type="catalytic activity">
    <reaction evidence="9">
        <text>L-seryl-[protein] + ATP = O-phospho-L-seryl-[protein] + ADP + H(+)</text>
        <dbReference type="Rhea" id="RHEA:17989"/>
        <dbReference type="Rhea" id="RHEA-COMP:9863"/>
        <dbReference type="Rhea" id="RHEA-COMP:11604"/>
        <dbReference type="ChEBI" id="CHEBI:15378"/>
        <dbReference type="ChEBI" id="CHEBI:29999"/>
        <dbReference type="ChEBI" id="CHEBI:30616"/>
        <dbReference type="ChEBI" id="CHEBI:83421"/>
        <dbReference type="ChEBI" id="CHEBI:456216"/>
        <dbReference type="EC" id="2.7.11.1"/>
    </reaction>
</comment>
<dbReference type="PANTHER" id="PTHR24356:SF1">
    <property type="entry name" value="SERINE_THREONINE-PROTEIN KINASE GREATWALL"/>
    <property type="match status" value="1"/>
</dbReference>
<reference evidence="13" key="1">
    <citation type="submission" date="2022-08" db="EMBL/GenBank/DDBJ databases">
        <title>Novel sulphate-reducing endosymbionts in the free-living metamonad Anaeramoeba.</title>
        <authorList>
            <person name="Jerlstrom-Hultqvist J."/>
            <person name="Cepicka I."/>
            <person name="Gallot-Lavallee L."/>
            <person name="Salas-Leiva D."/>
            <person name="Curtis B.A."/>
            <person name="Zahonova K."/>
            <person name="Pipaliya S."/>
            <person name="Dacks J."/>
            <person name="Roger A.J."/>
        </authorList>
    </citation>
    <scope>NUCLEOTIDE SEQUENCE</scope>
    <source>
        <strain evidence="13">Busselton2</strain>
    </source>
</reference>
<feature type="compositionally biased region" description="Polar residues" evidence="10">
    <location>
        <begin position="1594"/>
        <end position="1605"/>
    </location>
</feature>
<dbReference type="Gene3D" id="1.10.510.10">
    <property type="entry name" value="Transferase(Phosphotransferase) domain 1"/>
    <property type="match status" value="2"/>
</dbReference>
<feature type="region of interest" description="Disordered" evidence="10">
    <location>
        <begin position="728"/>
        <end position="748"/>
    </location>
</feature>
<feature type="domain" description="Protein kinase" evidence="11">
    <location>
        <begin position="948"/>
        <end position="1504"/>
    </location>
</feature>
<feature type="compositionally biased region" description="Polar residues" evidence="10">
    <location>
        <begin position="167"/>
        <end position="178"/>
    </location>
</feature>
<feature type="compositionally biased region" description="Polar residues" evidence="10">
    <location>
        <begin position="332"/>
        <end position="343"/>
    </location>
</feature>
<keyword evidence="4" id="KW-0808">Transferase</keyword>
<feature type="domain" description="AGC-kinase C-terminal" evidence="12">
    <location>
        <begin position="1505"/>
        <end position="1584"/>
    </location>
</feature>
<gene>
    <name evidence="13" type="ORF">M0812_20588</name>
</gene>
<feature type="compositionally biased region" description="Acidic residues" evidence="10">
    <location>
        <begin position="116"/>
        <end position="132"/>
    </location>
</feature>
<dbReference type="EMBL" id="JANTQA010000047">
    <property type="protein sequence ID" value="KAJ3431672.1"/>
    <property type="molecule type" value="Genomic_DNA"/>
</dbReference>
<dbReference type="Proteomes" id="UP001146793">
    <property type="component" value="Unassembled WGS sequence"/>
</dbReference>
<proteinExistence type="inferred from homology"/>
<dbReference type="PROSITE" id="PS51285">
    <property type="entry name" value="AGC_KINASE_CTER"/>
    <property type="match status" value="1"/>
</dbReference>
<feature type="compositionally biased region" description="Basic residues" evidence="10">
    <location>
        <begin position="682"/>
        <end position="695"/>
    </location>
</feature>
<dbReference type="InterPro" id="IPR008271">
    <property type="entry name" value="Ser/Thr_kinase_AS"/>
</dbReference>
<dbReference type="SMART" id="SM00220">
    <property type="entry name" value="S_TKc"/>
    <property type="match status" value="1"/>
</dbReference>
<feature type="region of interest" description="Disordered" evidence="10">
    <location>
        <begin position="165"/>
        <end position="355"/>
    </location>
</feature>
<feature type="compositionally biased region" description="Basic and acidic residues" evidence="10">
    <location>
        <begin position="1306"/>
        <end position="1324"/>
    </location>
</feature>
<evidence type="ECO:0000256" key="5">
    <source>
        <dbReference type="ARBA" id="ARBA00022741"/>
    </source>
</evidence>
<dbReference type="Pfam" id="PF00069">
    <property type="entry name" value="Pkinase"/>
    <property type="match status" value="2"/>
</dbReference>
<feature type="region of interest" description="Disordered" evidence="10">
    <location>
        <begin position="93"/>
        <end position="150"/>
    </location>
</feature>
<evidence type="ECO:0000256" key="8">
    <source>
        <dbReference type="ARBA" id="ARBA00047899"/>
    </source>
</evidence>
<feature type="compositionally biased region" description="Basic and acidic residues" evidence="10">
    <location>
        <begin position="231"/>
        <end position="240"/>
    </location>
</feature>
<dbReference type="EC" id="2.7.11.1" evidence="2"/>
<dbReference type="GO" id="GO:0005524">
    <property type="term" value="F:ATP binding"/>
    <property type="evidence" value="ECO:0007669"/>
    <property type="project" value="UniProtKB-KW"/>
</dbReference>
<evidence type="ECO:0000256" key="7">
    <source>
        <dbReference type="ARBA" id="ARBA00022840"/>
    </source>
</evidence>
<dbReference type="GO" id="GO:0035556">
    <property type="term" value="P:intracellular signal transduction"/>
    <property type="evidence" value="ECO:0007669"/>
    <property type="project" value="TreeGrafter"/>
</dbReference>
<feature type="compositionally biased region" description="Polar residues" evidence="10">
    <location>
        <begin position="215"/>
        <end position="229"/>
    </location>
</feature>
<dbReference type="InterPro" id="IPR000719">
    <property type="entry name" value="Prot_kinase_dom"/>
</dbReference>
<keyword evidence="5" id="KW-0547">Nucleotide-binding</keyword>
<evidence type="ECO:0000313" key="14">
    <source>
        <dbReference type="Proteomes" id="UP001146793"/>
    </source>
</evidence>
<evidence type="ECO:0000259" key="11">
    <source>
        <dbReference type="PROSITE" id="PS50011"/>
    </source>
</evidence>
<feature type="compositionally biased region" description="Acidic residues" evidence="10">
    <location>
        <begin position="100"/>
        <end position="109"/>
    </location>
</feature>
<evidence type="ECO:0000256" key="9">
    <source>
        <dbReference type="ARBA" id="ARBA00048679"/>
    </source>
</evidence>
<evidence type="ECO:0000256" key="4">
    <source>
        <dbReference type="ARBA" id="ARBA00022679"/>
    </source>
</evidence>
<comment type="catalytic activity">
    <reaction evidence="8">
        <text>L-threonyl-[protein] + ATP = O-phospho-L-threonyl-[protein] + ADP + H(+)</text>
        <dbReference type="Rhea" id="RHEA:46608"/>
        <dbReference type="Rhea" id="RHEA-COMP:11060"/>
        <dbReference type="Rhea" id="RHEA-COMP:11605"/>
        <dbReference type="ChEBI" id="CHEBI:15378"/>
        <dbReference type="ChEBI" id="CHEBI:30013"/>
        <dbReference type="ChEBI" id="CHEBI:30616"/>
        <dbReference type="ChEBI" id="CHEBI:61977"/>
        <dbReference type="ChEBI" id="CHEBI:456216"/>
        <dbReference type="EC" id="2.7.11.1"/>
    </reaction>
</comment>
<protein>
    <recommendedName>
        <fullName evidence="2">non-specific serine/threonine protein kinase</fullName>
        <ecNumber evidence="2">2.7.11.1</ecNumber>
    </recommendedName>
</protein>
<evidence type="ECO:0000256" key="6">
    <source>
        <dbReference type="ARBA" id="ARBA00022777"/>
    </source>
</evidence>
<name>A0AAV7YUW5_9EUKA</name>
<dbReference type="InterPro" id="IPR011009">
    <property type="entry name" value="Kinase-like_dom_sf"/>
</dbReference>
<dbReference type="PROSITE" id="PS50011">
    <property type="entry name" value="PROTEIN_KINASE_DOM"/>
    <property type="match status" value="1"/>
</dbReference>
<feature type="region of interest" description="Disordered" evidence="10">
    <location>
        <begin position="674"/>
        <end position="695"/>
    </location>
</feature>
<dbReference type="GO" id="GO:0004674">
    <property type="term" value="F:protein serine/threonine kinase activity"/>
    <property type="evidence" value="ECO:0007669"/>
    <property type="project" value="UniProtKB-KW"/>
</dbReference>
<feature type="compositionally biased region" description="Basic and acidic residues" evidence="10">
    <location>
        <begin position="291"/>
        <end position="325"/>
    </location>
</feature>
<dbReference type="FunFam" id="1.10.510.10:FF:000604">
    <property type="entry name" value="AGC protein kinase"/>
    <property type="match status" value="1"/>
</dbReference>
<feature type="compositionally biased region" description="Basic and acidic residues" evidence="10">
    <location>
        <begin position="262"/>
        <end position="282"/>
    </location>
</feature>
<evidence type="ECO:0000256" key="2">
    <source>
        <dbReference type="ARBA" id="ARBA00012513"/>
    </source>
</evidence>
<evidence type="ECO:0000256" key="10">
    <source>
        <dbReference type="SAM" id="MobiDB-lite"/>
    </source>
</evidence>
<evidence type="ECO:0000313" key="13">
    <source>
        <dbReference type="EMBL" id="KAJ3431672.1"/>
    </source>
</evidence>
<dbReference type="FunFam" id="3.30.200.20:FF:000042">
    <property type="entry name" value="Aurora kinase A"/>
    <property type="match status" value="1"/>
</dbReference>
<organism evidence="13 14">
    <name type="scientific">Anaeramoeba flamelloides</name>
    <dbReference type="NCBI Taxonomy" id="1746091"/>
    <lineage>
        <taxon>Eukaryota</taxon>
        <taxon>Metamonada</taxon>
        <taxon>Anaeramoebidae</taxon>
        <taxon>Anaeramoeba</taxon>
    </lineage>
</organism>
<comment type="similarity">
    <text evidence="1">Belongs to the protein kinase superfamily. AGC Ser/Thr protein kinase family.</text>
</comment>
<evidence type="ECO:0000259" key="12">
    <source>
        <dbReference type="PROSITE" id="PS51285"/>
    </source>
</evidence>
<feature type="region of interest" description="Disordered" evidence="10">
    <location>
        <begin position="1594"/>
        <end position="1625"/>
    </location>
</feature>
<feature type="compositionally biased region" description="Basic and acidic residues" evidence="10">
    <location>
        <begin position="1240"/>
        <end position="1289"/>
    </location>
</feature>
<dbReference type="PANTHER" id="PTHR24356">
    <property type="entry name" value="SERINE/THREONINE-PROTEIN KINASE"/>
    <property type="match status" value="1"/>
</dbReference>
<keyword evidence="3" id="KW-0723">Serine/threonine-protein kinase</keyword>
<dbReference type="Gene3D" id="3.30.200.20">
    <property type="entry name" value="Phosphorylase Kinase, domain 1"/>
    <property type="match status" value="2"/>
</dbReference>
<dbReference type="InterPro" id="IPR050236">
    <property type="entry name" value="Ser_Thr_kinase_AGC"/>
</dbReference>
<comment type="caution">
    <text evidence="13">The sequence shown here is derived from an EMBL/GenBank/DDBJ whole genome shotgun (WGS) entry which is preliminary data.</text>
</comment>
<accession>A0AAV7YUW5</accession>
<keyword evidence="7" id="KW-0067">ATP-binding</keyword>
<evidence type="ECO:0000256" key="1">
    <source>
        <dbReference type="ARBA" id="ARBA00009903"/>
    </source>
</evidence>
<feature type="compositionally biased region" description="Basic residues" evidence="10">
    <location>
        <begin position="1290"/>
        <end position="1305"/>
    </location>
</feature>
<feature type="region of interest" description="Disordered" evidence="10">
    <location>
        <begin position="1223"/>
        <end position="1324"/>
    </location>
</feature>
<keyword evidence="6 13" id="KW-0418">Kinase</keyword>
<feature type="compositionally biased region" description="Polar residues" evidence="10">
    <location>
        <begin position="1223"/>
        <end position="1237"/>
    </location>
</feature>
<dbReference type="SUPFAM" id="SSF56112">
    <property type="entry name" value="Protein kinase-like (PK-like)"/>
    <property type="match status" value="1"/>
</dbReference>
<feature type="compositionally biased region" description="Polar residues" evidence="10">
    <location>
        <begin position="730"/>
        <end position="748"/>
    </location>
</feature>
<sequence>MSDKLATVWGKKIAEQGTISNLYKTEEQRKESKQQLVPLFLLRPQKRTNKGLDIIVPTPSVDYLQLRQESFQNTSPPLLKDLLSLFQEEVALTPFSSSGSEEEEKEEEEEKKKEEEEKEEEEEEEEEEEDYNYENTRDYGSDENGWEKMPVCFLPKNKPREFCFDPNKTNEITFNGKGSSSDSEKSTFSDQLSSLEYYPYFTPSHEEEEEEEINAKNSFAITTQEQQTFNKENKNENDHKNNKKTTNKNTIKNKSQNKNKNKYSEFKIEQKVLNKDLNEQMENKQQTGQSRMKDLSKKEKPKKTDSENGHNKPFKDNKNQKELIKMKKKIQFHNQNKTQTKRATNLPKKKTKRATNLPKKKTIRALAKFRIKMRKRFENIKEQTFNDFKEILTQTKKLLRRLKTVQGNDKERQTGEVSKKLSEKFAMIDAKKEIRFFQKSKWDGIDECNQSCKKLCSIIESTIHLKDQQLTSSLLAKKIQKTQKLFNTWGIDWPGIYYTSAIIFLLSTISRSLEKLELQPKDYYSLVTIAPKYFGFDLIERKGRFANHLNKTKNSMNKIKLKFSKSAANDEKRDLEKSRRIISNSNDGNIEPMILSATPPLSPSSPSLLLINNGNSENQNQMENNEMKEFQKRKKTQPKIFNQFEKEQFKYKIIGSVQKLNRDKIEKVKKRVDVKEKEKEKEKRKKGKKTIKKKRNLTNEKISIKNLTNEINKVIKNQNERHNQKEIENGNISDGNRSTDGPVNTNGTLDIEEKNKTILEMEEKDDHERPIDETHIKTQCRICENYVFVENLEKHSLDCVCASKLSFRALSCDQSLKKLLIKHKTLHNLLNQQEWNQDDVECLNSLELIINSVIKIDCESKEASKACGTLLKKIREIEFHHPPERDEDVITLCEEYRKIIEREYEALKKYEVHSERSKLTLVTNSNNQNQNVFSKGNNNRNLPSISDFELIKRISRGAYGQVFLAKKKQTNDFFAIKVLKKVDMILKNQVQNIKSERSIMTETGNHFSIKLYYSFQSKKNLYLVMEYCPGGDMYSILQYSGYFNEKAASQYLAEIVLALEFLHNQGIIHRDLKPENLLIDVDGHVKLTDFGLSKIGMIERRDCKKNQRYQNQNIIENENNLSKKIGISTENTNNSNNIDHYNFTHSTDNKLTSILTENLNTNKENKSGNQDSQQLEVMNSIGYDSLNNISFNSFELKNNLSFNNDIINSTPINFNYSNPFDNTKKSNQFEGNGNQNRKGVRMEIKNENEKEKEKEKKTENENEKKNEKEKGKGKYKKEKEKEKETETEKKKKKKKEKKKRRRRRKEKENINKKGNEKEEFENKKTEEEIKLLLSNQKIQSTKKNHDRNKNYINYPRNVKSTETPLRTDNLNNSGENEFKYQNLNKKRFGTSDEHNDYKHGTKKKHHIVGTPDYLSPEILLGKGHSFETDWWSFGVIVYQLTVGFTPFGGQTQQEIWSNILRLDMEYPEFLSDKLIDLISRLLVSDPKKRLGAKGAQEIKNHSFFKNIDWENLKTQDPLFVPNLQDPTDLKYHKKARHYTEKKIEPEFLEDMKNATSDETLLNNQEQNLFNEFSSINWDELLNMNLFIAGSHNSTAVSSRIPTPTSEYEDEETSRTETDNSSENIY</sequence>
<dbReference type="PROSITE" id="PS00108">
    <property type="entry name" value="PROTEIN_KINASE_ST"/>
    <property type="match status" value="1"/>
</dbReference>